<dbReference type="Gene3D" id="3.40.640.10">
    <property type="entry name" value="Type I PLP-dependent aspartate aminotransferase-like (Major domain)"/>
    <property type="match status" value="1"/>
</dbReference>
<reference evidence="7 8" key="1">
    <citation type="submission" date="2023-10" db="EMBL/GenBank/DDBJ databases">
        <title>Y20.</title>
        <authorList>
            <person name="Zhang G."/>
            <person name="Ding Y."/>
        </authorList>
    </citation>
    <scope>NUCLEOTIDE SEQUENCE [LARGE SCALE GENOMIC DNA]</scope>
    <source>
        <strain evidence="7 8">Y20</strain>
    </source>
</reference>
<evidence type="ECO:0000256" key="1">
    <source>
        <dbReference type="ARBA" id="ARBA00001933"/>
    </source>
</evidence>
<dbReference type="RefSeq" id="WP_330170128.1">
    <property type="nucleotide sequence ID" value="NZ_CP137080.1"/>
</dbReference>
<dbReference type="GO" id="GO:0005737">
    <property type="term" value="C:cytoplasm"/>
    <property type="evidence" value="ECO:0007669"/>
    <property type="project" value="TreeGrafter"/>
</dbReference>
<dbReference type="SUPFAM" id="SSF53383">
    <property type="entry name" value="PLP-dependent transferases"/>
    <property type="match status" value="1"/>
</dbReference>
<dbReference type="FunFam" id="3.40.640.10:FF:000035">
    <property type="entry name" value="O-succinylhomoserine sulfhydrylase"/>
    <property type="match status" value="1"/>
</dbReference>
<keyword evidence="7" id="KW-0032">Aminotransferase</keyword>
<dbReference type="PANTHER" id="PTHR43797:SF2">
    <property type="entry name" value="HOMOCYSTEINE_CYSTEINE SYNTHASE"/>
    <property type="match status" value="1"/>
</dbReference>
<dbReference type="GO" id="GO:0003961">
    <property type="term" value="F:O-acetylhomoserine aminocarboxypropyltransferase activity"/>
    <property type="evidence" value="ECO:0007669"/>
    <property type="project" value="TreeGrafter"/>
</dbReference>
<dbReference type="InterPro" id="IPR006235">
    <property type="entry name" value="OAc-hSer/O-AcSer_sulfhydrylase"/>
</dbReference>
<name>A0AAU0MEN1_9MICO</name>
<dbReference type="Proteomes" id="UP001329313">
    <property type="component" value="Chromosome"/>
</dbReference>
<dbReference type="GO" id="GO:0030170">
    <property type="term" value="F:pyridoxal phosphate binding"/>
    <property type="evidence" value="ECO:0007669"/>
    <property type="project" value="InterPro"/>
</dbReference>
<feature type="modified residue" description="N6-(pyridoxal phosphate)lysine" evidence="5">
    <location>
        <position position="218"/>
    </location>
</feature>
<evidence type="ECO:0000313" key="8">
    <source>
        <dbReference type="Proteomes" id="UP001329313"/>
    </source>
</evidence>
<dbReference type="GO" id="GO:0071269">
    <property type="term" value="P:L-homocysteine biosynthetic process"/>
    <property type="evidence" value="ECO:0007669"/>
    <property type="project" value="TreeGrafter"/>
</dbReference>
<evidence type="ECO:0000256" key="3">
    <source>
        <dbReference type="ARBA" id="ARBA00022679"/>
    </source>
</evidence>
<gene>
    <name evidence="7" type="ORF">RYJ27_09775</name>
</gene>
<dbReference type="NCBIfam" id="TIGR01326">
    <property type="entry name" value="OAH_OAS_sulfhy"/>
    <property type="match status" value="1"/>
</dbReference>
<sequence length="445" mass="47558">MSDTRDPARPDAAASAFATLQVQAGYTPGTAQNTAVPPIYQSNAYEFPSLAHARDVFALRTLGNVYSRTSNPTQLVLEERIARLEGGRSAVAVASGQAASAGAILALASQGHHVVAARQLYGGTVDLLADSLADLGIDVTFVDQDDLDGWRAAARPETRAFFAESITNPLATVLDVRAVADIAHEAGVPLVIDNTVATPFLLRPGDHGADLVVHSVTKYLGGHGTALGGVVVDMGRFDFGADPRRWPQFTHPSPRFGDQVLWERFGPTGQALTVYLRSKYVHDFGPTLSAWSAFQLLQGIETLDLRMRRHSDTALEVARFLAQRPEVARVHHPGLEGSPWHAAAQRYLPRGTSAVFAFDLVATEDPAADDARLERVIDALRVVRLAANIGDARSMVSHPASMTHGHMSAQQLAQAGISPTTIRLSIGLEDPADLIADLARALDAA</sequence>
<dbReference type="InterPro" id="IPR000277">
    <property type="entry name" value="Cys/Met-Metab_PyrdxlP-dep_enz"/>
</dbReference>
<dbReference type="AlphaFoldDB" id="A0AAU0MEN1"/>
<keyword evidence="8" id="KW-1185">Reference proteome</keyword>
<dbReference type="InterPro" id="IPR015424">
    <property type="entry name" value="PyrdxlP-dep_Trfase"/>
</dbReference>
<dbReference type="InterPro" id="IPR015422">
    <property type="entry name" value="PyrdxlP-dep_Trfase_small"/>
</dbReference>
<keyword evidence="4 5" id="KW-0663">Pyridoxal phosphate</keyword>
<keyword evidence="3" id="KW-0808">Transferase</keyword>
<evidence type="ECO:0000256" key="2">
    <source>
        <dbReference type="ARBA" id="ARBA00009077"/>
    </source>
</evidence>
<dbReference type="PANTHER" id="PTHR43797">
    <property type="entry name" value="HOMOCYSTEINE/CYSTEINE SYNTHASE"/>
    <property type="match status" value="1"/>
</dbReference>
<proteinExistence type="inferred from homology"/>
<dbReference type="PIRSF" id="PIRSF001434">
    <property type="entry name" value="CGS"/>
    <property type="match status" value="1"/>
</dbReference>
<dbReference type="CDD" id="cd00614">
    <property type="entry name" value="CGS_like"/>
    <property type="match status" value="1"/>
</dbReference>
<dbReference type="Pfam" id="PF01053">
    <property type="entry name" value="Cys_Met_Meta_PP"/>
    <property type="match status" value="1"/>
</dbReference>
<comment type="similarity">
    <text evidence="2 6">Belongs to the trans-sulfuration enzymes family.</text>
</comment>
<dbReference type="GO" id="GO:0006535">
    <property type="term" value="P:cysteine biosynthetic process from serine"/>
    <property type="evidence" value="ECO:0007669"/>
    <property type="project" value="TreeGrafter"/>
</dbReference>
<dbReference type="GO" id="GO:0008483">
    <property type="term" value="F:transaminase activity"/>
    <property type="evidence" value="ECO:0007669"/>
    <property type="project" value="UniProtKB-KW"/>
</dbReference>
<dbReference type="Gene3D" id="3.90.1150.10">
    <property type="entry name" value="Aspartate Aminotransferase, domain 1"/>
    <property type="match status" value="1"/>
</dbReference>
<evidence type="ECO:0000313" key="7">
    <source>
        <dbReference type="EMBL" id="WOQ68990.1"/>
    </source>
</evidence>
<accession>A0AAU0MEN1</accession>
<dbReference type="GO" id="GO:0019346">
    <property type="term" value="P:transsulfuration"/>
    <property type="evidence" value="ECO:0007669"/>
    <property type="project" value="InterPro"/>
</dbReference>
<evidence type="ECO:0000256" key="6">
    <source>
        <dbReference type="RuleBase" id="RU362118"/>
    </source>
</evidence>
<protein>
    <submittedName>
        <fullName evidence="7">Aminotransferase class I/II-fold pyridoxal phosphate-dependent enzyme</fullName>
    </submittedName>
</protein>
<dbReference type="GO" id="GO:0004124">
    <property type="term" value="F:cysteine synthase activity"/>
    <property type="evidence" value="ECO:0007669"/>
    <property type="project" value="TreeGrafter"/>
</dbReference>
<evidence type="ECO:0000256" key="5">
    <source>
        <dbReference type="PIRSR" id="PIRSR001434-2"/>
    </source>
</evidence>
<dbReference type="EMBL" id="CP137080">
    <property type="protein sequence ID" value="WOQ68990.1"/>
    <property type="molecule type" value="Genomic_DNA"/>
</dbReference>
<dbReference type="KEGG" id="mliy:RYJ27_09775"/>
<comment type="cofactor">
    <cofactor evidence="1 6">
        <name>pyridoxal 5'-phosphate</name>
        <dbReference type="ChEBI" id="CHEBI:597326"/>
    </cofactor>
</comment>
<dbReference type="InterPro" id="IPR015421">
    <property type="entry name" value="PyrdxlP-dep_Trfase_major"/>
</dbReference>
<evidence type="ECO:0000256" key="4">
    <source>
        <dbReference type="ARBA" id="ARBA00022898"/>
    </source>
</evidence>
<organism evidence="7 8">
    <name type="scientific">Microbacterium limosum</name>
    <dbReference type="NCBI Taxonomy" id="3079935"/>
    <lineage>
        <taxon>Bacteria</taxon>
        <taxon>Bacillati</taxon>
        <taxon>Actinomycetota</taxon>
        <taxon>Actinomycetes</taxon>
        <taxon>Micrococcales</taxon>
        <taxon>Microbacteriaceae</taxon>
        <taxon>Microbacterium</taxon>
    </lineage>
</organism>